<evidence type="ECO:0000259" key="18">
    <source>
        <dbReference type="Pfam" id="PF03443"/>
    </source>
</evidence>
<name>A0A0D0C7D5_9AGAR</name>
<evidence type="ECO:0000256" key="2">
    <source>
        <dbReference type="ARBA" id="ARBA00004613"/>
    </source>
</evidence>
<feature type="signal peptide" evidence="17">
    <location>
        <begin position="1"/>
        <end position="17"/>
    </location>
</feature>
<dbReference type="HOGENOM" id="CLU_031730_2_1_1"/>
<keyword evidence="5 17" id="KW-0732">Signal</keyword>
<keyword evidence="8" id="KW-0186">Copper</keyword>
<evidence type="ECO:0000256" key="11">
    <source>
        <dbReference type="ARBA" id="ARBA00023277"/>
    </source>
</evidence>
<evidence type="ECO:0000256" key="12">
    <source>
        <dbReference type="ARBA" id="ARBA00023326"/>
    </source>
</evidence>
<dbReference type="InterPro" id="IPR049892">
    <property type="entry name" value="AA9"/>
</dbReference>
<evidence type="ECO:0000256" key="5">
    <source>
        <dbReference type="ARBA" id="ARBA00022729"/>
    </source>
</evidence>
<evidence type="ECO:0000256" key="9">
    <source>
        <dbReference type="ARBA" id="ARBA00023033"/>
    </source>
</evidence>
<keyword evidence="10" id="KW-1015">Disulfide bond</keyword>
<accession>A0A0D0C7D5</accession>
<evidence type="ECO:0000256" key="6">
    <source>
        <dbReference type="ARBA" id="ARBA00023001"/>
    </source>
</evidence>
<organism evidence="19 20">
    <name type="scientific">Collybiopsis luxurians FD-317 M1</name>
    <dbReference type="NCBI Taxonomy" id="944289"/>
    <lineage>
        <taxon>Eukaryota</taxon>
        <taxon>Fungi</taxon>
        <taxon>Dikarya</taxon>
        <taxon>Basidiomycota</taxon>
        <taxon>Agaricomycotina</taxon>
        <taxon>Agaricomycetes</taxon>
        <taxon>Agaricomycetidae</taxon>
        <taxon>Agaricales</taxon>
        <taxon>Marasmiineae</taxon>
        <taxon>Omphalotaceae</taxon>
        <taxon>Collybiopsis</taxon>
        <taxon>Collybiopsis luxurians</taxon>
    </lineage>
</organism>
<evidence type="ECO:0000256" key="17">
    <source>
        <dbReference type="SAM" id="SignalP"/>
    </source>
</evidence>
<comment type="cofactor">
    <cofactor evidence="1">
        <name>Cu(2+)</name>
        <dbReference type="ChEBI" id="CHEBI:29036"/>
    </cofactor>
</comment>
<evidence type="ECO:0000313" key="19">
    <source>
        <dbReference type="EMBL" id="KIK64066.1"/>
    </source>
</evidence>
<dbReference type="GO" id="GO:0046872">
    <property type="term" value="F:metal ion binding"/>
    <property type="evidence" value="ECO:0007669"/>
    <property type="project" value="UniProtKB-KW"/>
</dbReference>
<protein>
    <recommendedName>
        <fullName evidence="15">lytic cellulose monooxygenase (C4-dehydrogenating)</fullName>
        <ecNumber evidence="15">1.14.99.56</ecNumber>
    </recommendedName>
</protein>
<feature type="chain" id="PRO_5002225060" description="lytic cellulose monooxygenase (C4-dehydrogenating)" evidence="17">
    <location>
        <begin position="18"/>
        <end position="307"/>
    </location>
</feature>
<evidence type="ECO:0000256" key="1">
    <source>
        <dbReference type="ARBA" id="ARBA00001973"/>
    </source>
</evidence>
<evidence type="ECO:0000313" key="20">
    <source>
        <dbReference type="Proteomes" id="UP000053593"/>
    </source>
</evidence>
<keyword evidence="20" id="KW-1185">Reference proteome</keyword>
<feature type="compositionally biased region" description="Low complexity" evidence="16">
    <location>
        <begin position="249"/>
        <end position="278"/>
    </location>
</feature>
<dbReference type="GO" id="GO:0016787">
    <property type="term" value="F:hydrolase activity"/>
    <property type="evidence" value="ECO:0007669"/>
    <property type="project" value="UniProtKB-KW"/>
</dbReference>
<gene>
    <name evidence="19" type="ORF">GYMLUDRAFT_40299</name>
</gene>
<keyword evidence="9" id="KW-0503">Monooxygenase</keyword>
<comment type="similarity">
    <text evidence="13">Belongs to the polysaccharide monooxygenase AA9 family.</text>
</comment>
<keyword evidence="6" id="KW-0136">Cellulose degradation</keyword>
<dbReference type="GO" id="GO:0005576">
    <property type="term" value="C:extracellular region"/>
    <property type="evidence" value="ECO:0007669"/>
    <property type="project" value="UniProtKB-SubCell"/>
</dbReference>
<dbReference type="OrthoDB" id="4849160at2759"/>
<dbReference type="InterPro" id="IPR005103">
    <property type="entry name" value="AA9_LPMO"/>
</dbReference>
<evidence type="ECO:0000256" key="13">
    <source>
        <dbReference type="ARBA" id="ARBA00044502"/>
    </source>
</evidence>
<evidence type="ECO:0000256" key="14">
    <source>
        <dbReference type="ARBA" id="ARBA00045077"/>
    </source>
</evidence>
<proteinExistence type="inferred from homology"/>
<dbReference type="PANTHER" id="PTHR33353">
    <property type="entry name" value="PUTATIVE (AFU_ORTHOLOGUE AFUA_1G12560)-RELATED"/>
    <property type="match status" value="1"/>
</dbReference>
<evidence type="ECO:0000256" key="4">
    <source>
        <dbReference type="ARBA" id="ARBA00022723"/>
    </source>
</evidence>
<dbReference type="Proteomes" id="UP000053593">
    <property type="component" value="Unassembled WGS sequence"/>
</dbReference>
<keyword evidence="19" id="KW-0378">Hydrolase</keyword>
<keyword evidence="3" id="KW-0964">Secreted</keyword>
<evidence type="ECO:0000256" key="8">
    <source>
        <dbReference type="ARBA" id="ARBA00023008"/>
    </source>
</evidence>
<dbReference type="PANTHER" id="PTHR33353:SF10">
    <property type="entry name" value="ENDO-BETA-1,4-GLUCANASE D"/>
    <property type="match status" value="1"/>
</dbReference>
<evidence type="ECO:0000256" key="16">
    <source>
        <dbReference type="SAM" id="MobiDB-lite"/>
    </source>
</evidence>
<dbReference type="Gene3D" id="2.70.50.70">
    <property type="match status" value="1"/>
</dbReference>
<dbReference type="EMBL" id="KN834762">
    <property type="protein sequence ID" value="KIK64066.1"/>
    <property type="molecule type" value="Genomic_DNA"/>
</dbReference>
<feature type="domain" description="Auxiliary Activity family 9 catalytic" evidence="18">
    <location>
        <begin position="18"/>
        <end position="228"/>
    </location>
</feature>
<keyword evidence="4" id="KW-0479">Metal-binding</keyword>
<keyword evidence="7" id="KW-0560">Oxidoreductase</keyword>
<dbReference type="GO" id="GO:0004497">
    <property type="term" value="F:monooxygenase activity"/>
    <property type="evidence" value="ECO:0007669"/>
    <property type="project" value="UniProtKB-KW"/>
</dbReference>
<comment type="subcellular location">
    <subcellularLocation>
        <location evidence="2">Secreted</location>
    </subcellularLocation>
</comment>
<keyword evidence="12" id="KW-0624">Polysaccharide degradation</keyword>
<dbReference type="CDD" id="cd21175">
    <property type="entry name" value="LPMO_AA9"/>
    <property type="match status" value="1"/>
</dbReference>
<dbReference type="GO" id="GO:0030245">
    <property type="term" value="P:cellulose catabolic process"/>
    <property type="evidence" value="ECO:0007669"/>
    <property type="project" value="UniProtKB-KW"/>
</dbReference>
<evidence type="ECO:0000256" key="10">
    <source>
        <dbReference type="ARBA" id="ARBA00023157"/>
    </source>
</evidence>
<feature type="region of interest" description="Disordered" evidence="16">
    <location>
        <begin position="249"/>
        <end position="294"/>
    </location>
</feature>
<comment type="catalytic activity">
    <reaction evidence="14">
        <text>[(1-&gt;4)-beta-D-glucosyl]n+m + reduced acceptor + O2 = 4-dehydro-beta-D-glucosyl-[(1-&gt;4)-beta-D-glucosyl]n-1 + [(1-&gt;4)-beta-D-glucosyl]m + acceptor + H2O.</text>
        <dbReference type="EC" id="1.14.99.56"/>
    </reaction>
</comment>
<dbReference type="EC" id="1.14.99.56" evidence="15"/>
<dbReference type="AlphaFoldDB" id="A0A0D0C7D5"/>
<dbReference type="Pfam" id="PF03443">
    <property type="entry name" value="AA9"/>
    <property type="match status" value="1"/>
</dbReference>
<evidence type="ECO:0000256" key="15">
    <source>
        <dbReference type="ARBA" id="ARBA00047174"/>
    </source>
</evidence>
<evidence type="ECO:0000256" key="7">
    <source>
        <dbReference type="ARBA" id="ARBA00023002"/>
    </source>
</evidence>
<keyword evidence="11" id="KW-0119">Carbohydrate metabolism</keyword>
<sequence>MISALFVSLVLSSLVSAHGWLNSVAIGTQTFKGNVPNASPTASVIRQINDVDPVKGANNSFLACGQNAQSATQVASANPGDNVAFSWVNGDAGPWVHNTGPMMTYMASCGDQNCSSFDVSTASWFKIQEQGRVTPGGAWAMSLMNSGAPANVTIPSNIAPGNYIIRHELLALQIAQTLGGAEWYPACVQLQIGGNGTGAPTSDELVKLPGAYSDSDPGVLVDAYSNPNADYVFPGPQVAAFVNGSSTGTADANSTASASGSATAASTSAATSGSSGSCMKKKKRAADQAQLPRPRTVSRVMKNIVIA</sequence>
<reference evidence="19 20" key="1">
    <citation type="submission" date="2014-04" db="EMBL/GenBank/DDBJ databases">
        <title>Evolutionary Origins and Diversification of the Mycorrhizal Mutualists.</title>
        <authorList>
            <consortium name="DOE Joint Genome Institute"/>
            <consortium name="Mycorrhizal Genomics Consortium"/>
            <person name="Kohler A."/>
            <person name="Kuo A."/>
            <person name="Nagy L.G."/>
            <person name="Floudas D."/>
            <person name="Copeland A."/>
            <person name="Barry K.W."/>
            <person name="Cichocki N."/>
            <person name="Veneault-Fourrey C."/>
            <person name="LaButti K."/>
            <person name="Lindquist E.A."/>
            <person name="Lipzen A."/>
            <person name="Lundell T."/>
            <person name="Morin E."/>
            <person name="Murat C."/>
            <person name="Riley R."/>
            <person name="Ohm R."/>
            <person name="Sun H."/>
            <person name="Tunlid A."/>
            <person name="Henrissat B."/>
            <person name="Grigoriev I.V."/>
            <person name="Hibbett D.S."/>
            <person name="Martin F."/>
        </authorList>
    </citation>
    <scope>NUCLEOTIDE SEQUENCE [LARGE SCALE GENOMIC DNA]</scope>
    <source>
        <strain evidence="19 20">FD-317 M1</strain>
    </source>
</reference>
<evidence type="ECO:0000256" key="3">
    <source>
        <dbReference type="ARBA" id="ARBA00022525"/>
    </source>
</evidence>